<dbReference type="PROSITE" id="PS51462">
    <property type="entry name" value="NUDIX"/>
    <property type="match status" value="1"/>
</dbReference>
<comment type="caution">
    <text evidence="4">The sequence shown here is derived from an EMBL/GenBank/DDBJ whole genome shotgun (WGS) entry which is preliminary data.</text>
</comment>
<accession>A0ABW3S0Z9</accession>
<evidence type="ECO:0000259" key="3">
    <source>
        <dbReference type="PROSITE" id="PS51462"/>
    </source>
</evidence>
<reference evidence="5" key="1">
    <citation type="journal article" date="2019" name="Int. J. Syst. Evol. Microbiol.">
        <title>The Global Catalogue of Microorganisms (GCM) 10K type strain sequencing project: providing services to taxonomists for standard genome sequencing and annotation.</title>
        <authorList>
            <consortium name="The Broad Institute Genomics Platform"/>
            <consortium name="The Broad Institute Genome Sequencing Center for Infectious Disease"/>
            <person name="Wu L."/>
            <person name="Ma J."/>
        </authorList>
    </citation>
    <scope>NUCLEOTIDE SEQUENCE [LARGE SCALE GENOMIC DNA]</scope>
    <source>
        <strain evidence="5">CCUG 59189</strain>
    </source>
</reference>
<evidence type="ECO:0000313" key="5">
    <source>
        <dbReference type="Proteomes" id="UP001597262"/>
    </source>
</evidence>
<organism evidence="4 5">
    <name type="scientific">Paenibacillus puldeungensis</name>
    <dbReference type="NCBI Taxonomy" id="696536"/>
    <lineage>
        <taxon>Bacteria</taxon>
        <taxon>Bacillati</taxon>
        <taxon>Bacillota</taxon>
        <taxon>Bacilli</taxon>
        <taxon>Bacillales</taxon>
        <taxon>Paenibacillaceae</taxon>
        <taxon>Paenibacillus</taxon>
    </lineage>
</organism>
<dbReference type="InterPro" id="IPR000086">
    <property type="entry name" value="NUDIX_hydrolase_dom"/>
</dbReference>
<dbReference type="PANTHER" id="PTHR43046">
    <property type="entry name" value="GDP-MANNOSE MANNOSYL HYDROLASE"/>
    <property type="match status" value="1"/>
</dbReference>
<protein>
    <submittedName>
        <fullName evidence="4">NUDIX domain-containing protein</fullName>
    </submittedName>
</protein>
<gene>
    <name evidence="4" type="ORF">ACFQ3W_16675</name>
</gene>
<name>A0ABW3S0Z9_9BACL</name>
<dbReference type="InterPro" id="IPR015797">
    <property type="entry name" value="NUDIX_hydrolase-like_dom_sf"/>
</dbReference>
<evidence type="ECO:0000256" key="1">
    <source>
        <dbReference type="ARBA" id="ARBA00001946"/>
    </source>
</evidence>
<feature type="domain" description="Nudix hydrolase" evidence="3">
    <location>
        <begin position="1"/>
        <end position="130"/>
    </location>
</feature>
<evidence type="ECO:0000256" key="2">
    <source>
        <dbReference type="ARBA" id="ARBA00022801"/>
    </source>
</evidence>
<evidence type="ECO:0000313" key="4">
    <source>
        <dbReference type="EMBL" id="MFD1177927.1"/>
    </source>
</evidence>
<keyword evidence="5" id="KW-1185">Reference proteome</keyword>
<dbReference type="EMBL" id="JBHTLM010000012">
    <property type="protein sequence ID" value="MFD1177927.1"/>
    <property type="molecule type" value="Genomic_DNA"/>
</dbReference>
<dbReference type="CDD" id="cd04690">
    <property type="entry name" value="NUDIX_Hydrolase"/>
    <property type="match status" value="1"/>
</dbReference>
<comment type="cofactor">
    <cofactor evidence="1">
        <name>Mg(2+)</name>
        <dbReference type="ChEBI" id="CHEBI:18420"/>
    </cofactor>
</comment>
<dbReference type="PANTHER" id="PTHR43046:SF14">
    <property type="entry name" value="MUTT_NUDIX FAMILY PROTEIN"/>
    <property type="match status" value="1"/>
</dbReference>
<keyword evidence="2" id="KW-0378">Hydrolase</keyword>
<dbReference type="SUPFAM" id="SSF55811">
    <property type="entry name" value="Nudix"/>
    <property type="match status" value="1"/>
</dbReference>
<dbReference type="Proteomes" id="UP001597262">
    <property type="component" value="Unassembled WGS sequence"/>
</dbReference>
<dbReference type="Gene3D" id="3.90.79.10">
    <property type="entry name" value="Nucleoside Triphosphate Pyrophosphohydrolase"/>
    <property type="match status" value="1"/>
</dbReference>
<sequence>MSSIIDKIAWIHVVNHQVLVARSKGKDNYYFPGGKREAGETDAETLVREAEEEVSVRIKPETMVHFGTFSAQADGKPEGILVQMTCYLADYEGELAPASEIAELAWFSYKDCQRTSVVSRIIFDRLREHGLLK</sequence>
<dbReference type="Pfam" id="PF00293">
    <property type="entry name" value="NUDIX"/>
    <property type="match status" value="1"/>
</dbReference>
<proteinExistence type="predicted"/>
<dbReference type="RefSeq" id="WP_379320375.1">
    <property type="nucleotide sequence ID" value="NZ_JBHTLM010000012.1"/>
</dbReference>